<reference evidence="22" key="3">
    <citation type="submission" date="2016-11" db="EMBL/GenBank/DDBJ databases">
        <authorList>
            <person name="Jaros S."/>
            <person name="Januszkiewicz K."/>
            <person name="Wedrychowicz H."/>
        </authorList>
    </citation>
    <scope>NUCLEOTIDE SEQUENCE [LARGE SCALE GENOMIC DNA]</scope>
    <source>
        <strain evidence="22">DSM 1682</strain>
    </source>
</reference>
<evidence type="ECO:0000256" key="5">
    <source>
        <dbReference type="ARBA" id="ARBA00022645"/>
    </source>
</evidence>
<dbReference type="RefSeq" id="WP_066051282.1">
    <property type="nucleotide sequence ID" value="NZ_CP014223.1"/>
</dbReference>
<gene>
    <name evidence="19" type="primary">dacF_2</name>
    <name evidence="19" type="ORF">CPRO_20890</name>
    <name evidence="20" type="ORF">SAMN02745151_02110</name>
</gene>
<dbReference type="Pfam" id="PF07943">
    <property type="entry name" value="PBP5_C"/>
    <property type="match status" value="1"/>
</dbReference>
<dbReference type="Pfam" id="PF00768">
    <property type="entry name" value="Peptidase_S11"/>
    <property type="match status" value="1"/>
</dbReference>
<evidence type="ECO:0000256" key="7">
    <source>
        <dbReference type="ARBA" id="ARBA00022729"/>
    </source>
</evidence>
<keyword evidence="8 19" id="KW-0378">Hydrolase</keyword>
<keyword evidence="16" id="KW-0472">Membrane</keyword>
<dbReference type="SMART" id="SM00936">
    <property type="entry name" value="PBP5_C"/>
    <property type="match status" value="1"/>
</dbReference>
<dbReference type="EC" id="3.4.16.4" evidence="4"/>
<reference evidence="20" key="4">
    <citation type="submission" date="2016-11" db="EMBL/GenBank/DDBJ databases">
        <authorList>
            <person name="Varghese N."/>
            <person name="Submissions S."/>
        </authorList>
    </citation>
    <scope>NUCLEOTIDE SEQUENCE</scope>
    <source>
        <strain evidence="20">DSM 1682</strain>
    </source>
</reference>
<evidence type="ECO:0000256" key="10">
    <source>
        <dbReference type="ARBA" id="ARBA00022984"/>
    </source>
</evidence>
<evidence type="ECO:0000256" key="4">
    <source>
        <dbReference type="ARBA" id="ARBA00012448"/>
    </source>
</evidence>
<dbReference type="GO" id="GO:0009252">
    <property type="term" value="P:peptidoglycan biosynthetic process"/>
    <property type="evidence" value="ECO:0007669"/>
    <property type="project" value="UniProtKB-UniPathway"/>
</dbReference>
<comment type="similarity">
    <text evidence="3 15">Belongs to the peptidase S11 family.</text>
</comment>
<keyword evidence="11" id="KW-0961">Cell wall biogenesis/degradation</keyword>
<dbReference type="InterPro" id="IPR012907">
    <property type="entry name" value="Peptidase_S11_C"/>
</dbReference>
<dbReference type="GO" id="GO:0008360">
    <property type="term" value="P:regulation of cell shape"/>
    <property type="evidence" value="ECO:0007669"/>
    <property type="project" value="UniProtKB-KW"/>
</dbReference>
<protein>
    <recommendedName>
        <fullName evidence="4">serine-type D-Ala-D-Ala carboxypeptidase</fullName>
        <ecNumber evidence="4">3.4.16.4</ecNumber>
    </recommendedName>
</protein>
<dbReference type="PANTHER" id="PTHR21581:SF33">
    <property type="entry name" value="D-ALANYL-D-ALANINE CARBOXYPEPTIDASE DACB"/>
    <property type="match status" value="1"/>
</dbReference>
<evidence type="ECO:0000256" key="17">
    <source>
        <dbReference type="SAM" id="SignalP"/>
    </source>
</evidence>
<dbReference type="EMBL" id="FQUA01000009">
    <property type="protein sequence ID" value="SHE88722.1"/>
    <property type="molecule type" value="Genomic_DNA"/>
</dbReference>
<dbReference type="PRINTS" id="PR00725">
    <property type="entry name" value="DADACBPTASE1"/>
</dbReference>
<proteinExistence type="inferred from homology"/>
<comment type="function">
    <text evidence="1">Removes C-terminal D-alanyl residues from sugar-peptide cell wall precursors.</text>
</comment>
<evidence type="ECO:0000256" key="9">
    <source>
        <dbReference type="ARBA" id="ARBA00022960"/>
    </source>
</evidence>
<comment type="catalytic activity">
    <reaction evidence="12">
        <text>Preferential cleavage: (Ac)2-L-Lys-D-Ala-|-D-Ala. Also transpeptidation of peptidyl-alanyl moieties that are N-acyl substituents of D-alanine.</text>
        <dbReference type="EC" id="3.4.16.4"/>
    </reaction>
</comment>
<dbReference type="InterPro" id="IPR012338">
    <property type="entry name" value="Beta-lactam/transpept-like"/>
</dbReference>
<dbReference type="InterPro" id="IPR018044">
    <property type="entry name" value="Peptidase_S11"/>
</dbReference>
<evidence type="ECO:0000256" key="13">
    <source>
        <dbReference type="PIRSR" id="PIRSR618044-1"/>
    </source>
</evidence>
<keyword evidence="5 20" id="KW-0121">Carboxypeptidase</keyword>
<keyword evidence="6" id="KW-0645">Protease</keyword>
<dbReference type="SUPFAM" id="SSF69189">
    <property type="entry name" value="Penicillin-binding protein associated domain"/>
    <property type="match status" value="1"/>
</dbReference>
<keyword evidence="7 17" id="KW-0732">Signal</keyword>
<keyword evidence="10" id="KW-0573">Peptidoglycan synthesis</keyword>
<dbReference type="InterPro" id="IPR037167">
    <property type="entry name" value="Peptidase_S11_C_sf"/>
</dbReference>
<evidence type="ECO:0000313" key="19">
    <source>
        <dbReference type="EMBL" id="AMJ41670.1"/>
    </source>
</evidence>
<dbReference type="Proteomes" id="UP000068026">
    <property type="component" value="Chromosome"/>
</dbReference>
<evidence type="ECO:0000256" key="14">
    <source>
        <dbReference type="PIRSR" id="PIRSR618044-2"/>
    </source>
</evidence>
<dbReference type="Gene3D" id="3.40.710.10">
    <property type="entry name" value="DD-peptidase/beta-lactamase superfamily"/>
    <property type="match status" value="1"/>
</dbReference>
<evidence type="ECO:0000256" key="3">
    <source>
        <dbReference type="ARBA" id="ARBA00007164"/>
    </source>
</evidence>
<feature type="signal peptide" evidence="17">
    <location>
        <begin position="1"/>
        <end position="20"/>
    </location>
</feature>
<dbReference type="Gene3D" id="2.60.410.10">
    <property type="entry name" value="D-Ala-D-Ala carboxypeptidase, C-terminal domain"/>
    <property type="match status" value="1"/>
</dbReference>
<evidence type="ECO:0000256" key="15">
    <source>
        <dbReference type="RuleBase" id="RU004016"/>
    </source>
</evidence>
<keyword evidence="16" id="KW-0812">Transmembrane</keyword>
<dbReference type="InterPro" id="IPR001967">
    <property type="entry name" value="Peptidase_S11_N"/>
</dbReference>
<evidence type="ECO:0000256" key="8">
    <source>
        <dbReference type="ARBA" id="ARBA00022801"/>
    </source>
</evidence>
<feature type="transmembrane region" description="Helical" evidence="16">
    <location>
        <begin position="411"/>
        <end position="432"/>
    </location>
</feature>
<evidence type="ECO:0000256" key="1">
    <source>
        <dbReference type="ARBA" id="ARBA00003217"/>
    </source>
</evidence>
<feature type="chain" id="PRO_5044547761" description="serine-type D-Ala-D-Ala carboxypeptidase" evidence="17">
    <location>
        <begin position="21"/>
        <end position="453"/>
    </location>
</feature>
<feature type="active site" description="Acyl-ester intermediate" evidence="13">
    <location>
        <position position="74"/>
    </location>
</feature>
<feature type="active site" evidence="13">
    <location>
        <position position="132"/>
    </location>
</feature>
<evidence type="ECO:0000256" key="16">
    <source>
        <dbReference type="SAM" id="Phobius"/>
    </source>
</evidence>
<dbReference type="GO" id="GO:0009002">
    <property type="term" value="F:serine-type D-Ala-D-Ala carboxypeptidase activity"/>
    <property type="evidence" value="ECO:0007669"/>
    <property type="project" value="UniProtKB-EC"/>
</dbReference>
<feature type="active site" description="Proton acceptor" evidence="13">
    <location>
        <position position="77"/>
    </location>
</feature>
<dbReference type="AlphaFoldDB" id="A0A0X8VAZ3"/>
<feature type="domain" description="Peptidase S11 D-Ala-D-Ala carboxypeptidase A C-terminal" evidence="18">
    <location>
        <begin position="294"/>
        <end position="390"/>
    </location>
</feature>
<evidence type="ECO:0000313" key="20">
    <source>
        <dbReference type="EMBL" id="SHE88722.1"/>
    </source>
</evidence>
<comment type="pathway">
    <text evidence="2">Cell wall biogenesis; peptidoglycan biosynthesis.</text>
</comment>
<dbReference type="OrthoDB" id="9791132at2"/>
<dbReference type="GO" id="GO:0006508">
    <property type="term" value="P:proteolysis"/>
    <property type="evidence" value="ECO:0007669"/>
    <property type="project" value="UniProtKB-KW"/>
</dbReference>
<dbReference type="EMBL" id="CP014223">
    <property type="protein sequence ID" value="AMJ41670.1"/>
    <property type="molecule type" value="Genomic_DNA"/>
</dbReference>
<sequence>MKQSFLIFILSLSLTMPCFSAFGETIQGDSPTNPVTTETIKAPELNAEAAILMDATTGEILYEKNSKSKMYPASITKIMTVLLALEKGNLNDTITFSHDAVYSIEPGSAHIAMQEGEQITLEQALYGILLRSANEVANAVGEYVDGSIPAFAQHMTQRAKELGCESTNFLNANGLFDENHYTTAYDMACIARELLKQEAYQKMMSNTYYEIPPTNKQTETRYLHGQHQMLNPKSIYYYEYATGGKTGYTWEALNTLVTFAKKGDTQLIAVVLKCKGAEHYVDSKTLFEYGFSNFQTVKVFSARDYIKTVNVVETYKNKTTTLGSIQVVPKEDVYKTIAANTTLSDLKIDVNCPETIDAPISEGQEIGTITAKTGKDTITTSFVAQSAVAATSEEARLTQEKESKVKLLKTIGTISLGILLSCLIVFAMTRTIGHLKRKRRKRLRTLRRKKYRR</sequence>
<keyword evidence="21" id="KW-1185">Reference proteome</keyword>
<evidence type="ECO:0000256" key="6">
    <source>
        <dbReference type="ARBA" id="ARBA00022670"/>
    </source>
</evidence>
<keyword evidence="9" id="KW-0133">Cell shape</keyword>
<evidence type="ECO:0000256" key="2">
    <source>
        <dbReference type="ARBA" id="ARBA00004752"/>
    </source>
</evidence>
<dbReference type="PANTHER" id="PTHR21581">
    <property type="entry name" value="D-ALANYL-D-ALANINE CARBOXYPEPTIDASE"/>
    <property type="match status" value="1"/>
</dbReference>
<accession>A0A0X8VAZ3</accession>
<dbReference type="SUPFAM" id="SSF56601">
    <property type="entry name" value="beta-lactamase/transpeptidase-like"/>
    <property type="match status" value="1"/>
</dbReference>
<evidence type="ECO:0000256" key="12">
    <source>
        <dbReference type="ARBA" id="ARBA00034000"/>
    </source>
</evidence>
<evidence type="ECO:0000313" key="21">
    <source>
        <dbReference type="Proteomes" id="UP000068026"/>
    </source>
</evidence>
<evidence type="ECO:0000313" key="22">
    <source>
        <dbReference type="Proteomes" id="UP000184204"/>
    </source>
</evidence>
<dbReference type="Proteomes" id="UP000184204">
    <property type="component" value="Unassembled WGS sequence"/>
</dbReference>
<name>A0A0X8VAZ3_ANAPI</name>
<evidence type="ECO:0000259" key="18">
    <source>
        <dbReference type="SMART" id="SM00936"/>
    </source>
</evidence>
<dbReference type="GO" id="GO:0071555">
    <property type="term" value="P:cell wall organization"/>
    <property type="evidence" value="ECO:0007669"/>
    <property type="project" value="UniProtKB-KW"/>
</dbReference>
<organism evidence="20 22">
    <name type="scientific">Anaerotignum propionicum DSM 1682</name>
    <dbReference type="NCBI Taxonomy" id="991789"/>
    <lineage>
        <taxon>Bacteria</taxon>
        <taxon>Bacillati</taxon>
        <taxon>Bacillota</taxon>
        <taxon>Clostridia</taxon>
        <taxon>Lachnospirales</taxon>
        <taxon>Anaerotignaceae</taxon>
        <taxon>Anaerotignum</taxon>
    </lineage>
</organism>
<reference evidence="21" key="2">
    <citation type="submission" date="2016-01" db="EMBL/GenBank/DDBJ databases">
        <authorList>
            <person name="Poehlein A."/>
            <person name="Schlien K."/>
            <person name="Gottschalk G."/>
            <person name="Buckel W."/>
            <person name="Daniel R."/>
        </authorList>
    </citation>
    <scope>NUCLEOTIDE SEQUENCE [LARGE SCALE GENOMIC DNA]</scope>
    <source>
        <strain evidence="21">X2</strain>
    </source>
</reference>
<evidence type="ECO:0000256" key="11">
    <source>
        <dbReference type="ARBA" id="ARBA00023316"/>
    </source>
</evidence>
<dbReference type="KEGG" id="cpro:CPRO_20890"/>
<reference evidence="19 21" key="1">
    <citation type="journal article" date="2016" name="Genome Announc.">
        <title>Complete Genome Sequence of the Amino Acid-Fermenting Clostridium propionicum X2 (DSM 1682).</title>
        <authorList>
            <person name="Poehlein A."/>
            <person name="Schlien K."/>
            <person name="Chowdhury N.P."/>
            <person name="Gottschalk G."/>
            <person name="Buckel W."/>
            <person name="Daniel R."/>
        </authorList>
    </citation>
    <scope>NUCLEOTIDE SEQUENCE [LARGE SCALE GENOMIC DNA]</scope>
    <source>
        <strain evidence="19 21">X2</strain>
    </source>
</reference>
<keyword evidence="16" id="KW-1133">Transmembrane helix</keyword>
<feature type="binding site" evidence="14">
    <location>
        <position position="245"/>
    </location>
    <ligand>
        <name>substrate</name>
    </ligand>
</feature>
<dbReference type="InterPro" id="IPR015956">
    <property type="entry name" value="Peniciliin-bd_prot_C_sf"/>
</dbReference>